<evidence type="ECO:0000256" key="1">
    <source>
        <dbReference type="ARBA" id="ARBA00006865"/>
    </source>
</evidence>
<dbReference type="PANTHER" id="PTHR10963">
    <property type="entry name" value="GLYCOSYL HYDROLASE-RELATED"/>
    <property type="match status" value="1"/>
</dbReference>
<dbReference type="GO" id="GO:0004553">
    <property type="term" value="F:hydrolase activity, hydrolyzing O-glycosyl compounds"/>
    <property type="evidence" value="ECO:0007669"/>
    <property type="project" value="InterPro"/>
</dbReference>
<keyword evidence="4" id="KW-0378">Hydrolase</keyword>
<organism evidence="4 5">
    <name type="scientific">Candidatus Caccalectryoclostridium excrementigallinarum</name>
    <dbReference type="NCBI Taxonomy" id="2840710"/>
    <lineage>
        <taxon>Bacteria</taxon>
        <taxon>Bacillati</taxon>
        <taxon>Bacillota</taxon>
        <taxon>Clostridia</taxon>
        <taxon>Christensenellales</taxon>
        <taxon>Christensenellaceae</taxon>
        <taxon>Christensenellaceae incertae sedis</taxon>
        <taxon>Candidatus Caccalectryoclostridium</taxon>
    </lineage>
</organism>
<evidence type="ECO:0000313" key="4">
    <source>
        <dbReference type="EMBL" id="HIU62905.1"/>
    </source>
</evidence>
<dbReference type="GO" id="GO:0005975">
    <property type="term" value="P:carbohydrate metabolic process"/>
    <property type="evidence" value="ECO:0007669"/>
    <property type="project" value="InterPro"/>
</dbReference>
<dbReference type="PROSITE" id="PS51762">
    <property type="entry name" value="GH16_2"/>
    <property type="match status" value="1"/>
</dbReference>
<accession>A0A9D1MLW1</accession>
<protein>
    <submittedName>
        <fullName evidence="4">Glycoside hydrolase family 16 protein</fullName>
    </submittedName>
</protein>
<dbReference type="Proteomes" id="UP000824145">
    <property type="component" value="Unassembled WGS sequence"/>
</dbReference>
<feature type="chain" id="PRO_5038496413" evidence="2">
    <location>
        <begin position="24"/>
        <end position="374"/>
    </location>
</feature>
<dbReference type="Pfam" id="PF00722">
    <property type="entry name" value="Glyco_hydro_16"/>
    <property type="match status" value="1"/>
</dbReference>
<dbReference type="AlphaFoldDB" id="A0A9D1MLW1"/>
<sequence>MKKTALVAIAAALLIAVTALCFAGCTEEWNDGSYDLSLPELEKITATSGVDEDGWYLVFEDEFDKGDTNSDDLEDALNASTVFGEVYKQKNPEDFERQSKEGIWTTSPEGVRWESNDADKPEQACYWCADMVSVGDGYVTVRSAQESDHVCSQNKCPQSGRFTSGIETRAIIEGEDSEVANKGQADDLLFAQAFGYFEATVRFPAAEGMWSAFWLQSSGMRKTGAEGVDGTEIDVYESAFYRSRKSKMGHALLWNGYGEYARVEGYIGELDVDLYDGEFHTFALKWTPEYYVFYVDGKATWASRAGGVSHVREFLRLTVELDAGDKWGPHGQKIGAFKEGADFVIDSVRVFQNEKYERYVIDDSQFAGELDLGN</sequence>
<gene>
    <name evidence="4" type="ORF">IAB07_03950</name>
</gene>
<feature type="signal peptide" evidence="2">
    <location>
        <begin position="1"/>
        <end position="23"/>
    </location>
</feature>
<reference evidence="4" key="1">
    <citation type="submission" date="2020-10" db="EMBL/GenBank/DDBJ databases">
        <authorList>
            <person name="Gilroy R."/>
        </authorList>
    </citation>
    <scope>NUCLEOTIDE SEQUENCE</scope>
    <source>
        <strain evidence="4">9366</strain>
    </source>
</reference>
<dbReference type="SUPFAM" id="SSF49899">
    <property type="entry name" value="Concanavalin A-like lectins/glucanases"/>
    <property type="match status" value="1"/>
</dbReference>
<dbReference type="CDD" id="cd00413">
    <property type="entry name" value="Glyco_hydrolase_16"/>
    <property type="match status" value="1"/>
</dbReference>
<evidence type="ECO:0000259" key="3">
    <source>
        <dbReference type="PROSITE" id="PS51762"/>
    </source>
</evidence>
<evidence type="ECO:0000256" key="2">
    <source>
        <dbReference type="SAM" id="SignalP"/>
    </source>
</evidence>
<name>A0A9D1MLW1_9FIRM</name>
<comment type="caution">
    <text evidence="4">The sequence shown here is derived from an EMBL/GenBank/DDBJ whole genome shotgun (WGS) entry which is preliminary data.</text>
</comment>
<proteinExistence type="inferred from homology"/>
<feature type="domain" description="GH16" evidence="3">
    <location>
        <begin position="27"/>
        <end position="356"/>
    </location>
</feature>
<evidence type="ECO:0000313" key="5">
    <source>
        <dbReference type="Proteomes" id="UP000824145"/>
    </source>
</evidence>
<comment type="similarity">
    <text evidence="1">Belongs to the glycosyl hydrolase 16 family.</text>
</comment>
<dbReference type="EMBL" id="DVNJ01000020">
    <property type="protein sequence ID" value="HIU62905.1"/>
    <property type="molecule type" value="Genomic_DNA"/>
</dbReference>
<dbReference type="PANTHER" id="PTHR10963:SF55">
    <property type="entry name" value="GLYCOSIDE HYDROLASE FAMILY 16 PROTEIN"/>
    <property type="match status" value="1"/>
</dbReference>
<keyword evidence="2" id="KW-0732">Signal</keyword>
<reference evidence="4" key="2">
    <citation type="journal article" date="2021" name="PeerJ">
        <title>Extensive microbial diversity within the chicken gut microbiome revealed by metagenomics and culture.</title>
        <authorList>
            <person name="Gilroy R."/>
            <person name="Ravi A."/>
            <person name="Getino M."/>
            <person name="Pursley I."/>
            <person name="Horton D.L."/>
            <person name="Alikhan N.F."/>
            <person name="Baker D."/>
            <person name="Gharbi K."/>
            <person name="Hall N."/>
            <person name="Watson M."/>
            <person name="Adriaenssens E.M."/>
            <person name="Foster-Nyarko E."/>
            <person name="Jarju S."/>
            <person name="Secka A."/>
            <person name="Antonio M."/>
            <person name="Oren A."/>
            <person name="Chaudhuri R.R."/>
            <person name="La Ragione R."/>
            <person name="Hildebrand F."/>
            <person name="Pallen M.J."/>
        </authorList>
    </citation>
    <scope>NUCLEOTIDE SEQUENCE</scope>
    <source>
        <strain evidence="4">9366</strain>
    </source>
</reference>
<dbReference type="InterPro" id="IPR013320">
    <property type="entry name" value="ConA-like_dom_sf"/>
</dbReference>
<dbReference type="InterPro" id="IPR050546">
    <property type="entry name" value="Glycosyl_Hydrlase_16"/>
</dbReference>
<dbReference type="InterPro" id="IPR000757">
    <property type="entry name" value="Beta-glucanase-like"/>
</dbReference>
<dbReference type="Gene3D" id="2.60.120.200">
    <property type="match status" value="1"/>
</dbReference>